<dbReference type="AlphaFoldDB" id="A0A8J3LD58"/>
<comment type="caution">
    <text evidence="2">The sequence shown here is derived from an EMBL/GenBank/DDBJ whole genome shotgun (WGS) entry which is preliminary data.</text>
</comment>
<evidence type="ECO:0000313" key="2">
    <source>
        <dbReference type="EMBL" id="GIG18848.1"/>
    </source>
</evidence>
<keyword evidence="3" id="KW-1185">Reference proteome</keyword>
<evidence type="ECO:0008006" key="4">
    <source>
        <dbReference type="Google" id="ProtNLM"/>
    </source>
</evidence>
<gene>
    <name evidence="2" type="ORF">Cme02nite_71800</name>
</gene>
<organism evidence="2 3">
    <name type="scientific">Catellatospora methionotrophica</name>
    <dbReference type="NCBI Taxonomy" id="121620"/>
    <lineage>
        <taxon>Bacteria</taxon>
        <taxon>Bacillati</taxon>
        <taxon>Actinomycetota</taxon>
        <taxon>Actinomycetes</taxon>
        <taxon>Micromonosporales</taxon>
        <taxon>Micromonosporaceae</taxon>
        <taxon>Catellatospora</taxon>
    </lineage>
</organism>
<dbReference type="EMBL" id="BONJ01000044">
    <property type="protein sequence ID" value="GIG18848.1"/>
    <property type="molecule type" value="Genomic_DNA"/>
</dbReference>
<dbReference type="Proteomes" id="UP000660339">
    <property type="component" value="Unassembled WGS sequence"/>
</dbReference>
<protein>
    <recommendedName>
        <fullName evidence="4">UDP-N-acetylmuramyl pentapeptide phosphotransferase/UDP-N-acetylglucosamine-1-phosphate transferase</fullName>
    </recommendedName>
</protein>
<accession>A0A8J3LD58</accession>
<proteinExistence type="predicted"/>
<feature type="region of interest" description="Disordered" evidence="1">
    <location>
        <begin position="368"/>
        <end position="388"/>
    </location>
</feature>
<feature type="compositionally biased region" description="Basic residues" evidence="1">
    <location>
        <begin position="428"/>
        <end position="438"/>
    </location>
</feature>
<evidence type="ECO:0000256" key="1">
    <source>
        <dbReference type="SAM" id="MobiDB-lite"/>
    </source>
</evidence>
<name>A0A8J3LD58_9ACTN</name>
<feature type="region of interest" description="Disordered" evidence="1">
    <location>
        <begin position="408"/>
        <end position="438"/>
    </location>
</feature>
<evidence type="ECO:0000313" key="3">
    <source>
        <dbReference type="Proteomes" id="UP000660339"/>
    </source>
</evidence>
<reference evidence="2" key="1">
    <citation type="submission" date="2021-01" db="EMBL/GenBank/DDBJ databases">
        <title>Whole genome shotgun sequence of Catellatospora methionotrophica NBRC 14553.</title>
        <authorList>
            <person name="Komaki H."/>
            <person name="Tamura T."/>
        </authorList>
    </citation>
    <scope>NUCLEOTIDE SEQUENCE</scope>
    <source>
        <strain evidence="2">NBRC 14553</strain>
    </source>
</reference>
<sequence length="438" mass="43215">MGLLARAALIGLGAYGARAALRVVRDQPRARELERTNFRGRTLTLAGGPALAVSASVTSALGAGDPRTAAAALAAGLSGGAVGLYDDVVGARPDQKADKGFRGHLRALREGRVTSGLVKIAGVGAGALAAAALLPNRHERGRLGRAAEVALGAGVIAGSANLMNLFDLRPGRALKVGVLVGAPLTATRAGGLAAGPVGASVGLLPADLGEEIMLGDSGANALGALLGVSATARTGLFGRAVLLAGIAALTAASEKVSFTKVIERTPVLREIDAWGRIPAARPTGGTPTGIIAAAKPTDHTPTGIIAAATPTDHTPTGGTPSGLGPDETDHSGTADVVPADGPGGGVVHSAIAPRPAVRETAAPLPLFTGGTAGEPMTPTGEEAVKPKTARKAVRAVPAAPADEAATVAEAVEAEHATDAAPAADKPKPRARAPRRTAS</sequence>
<feature type="region of interest" description="Disordered" evidence="1">
    <location>
        <begin position="308"/>
        <end position="333"/>
    </location>
</feature>
<feature type="compositionally biased region" description="Low complexity" evidence="1">
    <location>
        <begin position="308"/>
        <end position="325"/>
    </location>
</feature>